<dbReference type="OrthoDB" id="9806249at2"/>
<dbReference type="SUPFAM" id="SSF53613">
    <property type="entry name" value="Ribokinase-like"/>
    <property type="match status" value="1"/>
</dbReference>
<dbReference type="RefSeq" id="WP_068661757.1">
    <property type="nucleotide sequence ID" value="NZ_LYPB01000038.1"/>
</dbReference>
<name>A0A198APZ7_9BACL</name>
<dbReference type="InterPro" id="IPR029056">
    <property type="entry name" value="Ribokinase-like"/>
</dbReference>
<dbReference type="GO" id="GO:0016798">
    <property type="term" value="F:hydrolase activity, acting on glycosyl bonds"/>
    <property type="evidence" value="ECO:0007669"/>
    <property type="project" value="TreeGrafter"/>
</dbReference>
<dbReference type="PANTHER" id="PTHR42909:SF4">
    <property type="entry name" value="CARBOHYDRATE KINASE, PFKB FAMILY"/>
    <property type="match status" value="1"/>
</dbReference>
<dbReference type="Gene3D" id="3.40.1190.20">
    <property type="match status" value="1"/>
</dbReference>
<accession>A0A198APZ7</accession>
<dbReference type="GO" id="GO:0004730">
    <property type="term" value="F:pseudouridylate synthase activity"/>
    <property type="evidence" value="ECO:0007669"/>
    <property type="project" value="TreeGrafter"/>
</dbReference>
<keyword evidence="2" id="KW-0808">Transferase</keyword>
<dbReference type="Gene3D" id="1.10.10.10">
    <property type="entry name" value="Winged helix-like DNA-binding domain superfamily/Winged helix DNA-binding domain"/>
    <property type="match status" value="1"/>
</dbReference>
<evidence type="ECO:0000313" key="2">
    <source>
        <dbReference type="EMBL" id="OAS23624.1"/>
    </source>
</evidence>
<sequence length="376" mass="40816">MDREGQILALIRQNPFISQHEIAGIIGISRSAVAGYIASLTKKGTIRGRAYVTSDEHTIVCIGGANLDSKATSKHVIRLASSNPVTVTESCGGVARNIAEALAGLACRTALLTVVGDDKAGQWVLEETRRRGVDVSQAIVLSGENTGSYTALLDTSGEMFLAFANMDIYDKFLPAMLRDKWSHMAAAQLVIADTNLPSETLEELVRRCQEENIPLFMDPVSSEKSKKLPTDLTGVTAIFPNLEEAIQLAHTPLTMNQDVIDMFYVEPDHSQIAESIRNRGVKHVFITLGSRGVYYSGEEGQHFFPSIPTEVVEVTGAGDAFLAGIAYGVTHHHTYMKSCEFGLAAAHITLQTSQSTSSELNEERLQLTINTMTKGD</sequence>
<reference evidence="2 3" key="1">
    <citation type="submission" date="2016-05" db="EMBL/GenBank/DDBJ databases">
        <title>Paenibacillus sp. 1ZS3-15 nov., isolated from the rhizosphere soil.</title>
        <authorList>
            <person name="Zhang X.X."/>
            <person name="Zhang J."/>
        </authorList>
    </citation>
    <scope>NUCLEOTIDE SEQUENCE [LARGE SCALE GENOMIC DNA]</scope>
    <source>
        <strain evidence="2 3">1ZS3-15</strain>
    </source>
</reference>
<proteinExistence type="predicted"/>
<dbReference type="Pfam" id="PF00294">
    <property type="entry name" value="PfkB"/>
    <property type="match status" value="1"/>
</dbReference>
<protein>
    <submittedName>
        <fullName evidence="2">Sugar kinase</fullName>
    </submittedName>
</protein>
<feature type="domain" description="Carbohydrate kinase PfkB" evidence="1">
    <location>
        <begin position="58"/>
        <end position="358"/>
    </location>
</feature>
<dbReference type="Proteomes" id="UP000078454">
    <property type="component" value="Unassembled WGS sequence"/>
</dbReference>
<dbReference type="AlphaFoldDB" id="A0A198APZ7"/>
<dbReference type="GO" id="GO:0005737">
    <property type="term" value="C:cytoplasm"/>
    <property type="evidence" value="ECO:0007669"/>
    <property type="project" value="TreeGrafter"/>
</dbReference>
<comment type="caution">
    <text evidence="2">The sequence shown here is derived from an EMBL/GenBank/DDBJ whole genome shotgun (WGS) entry which is preliminary data.</text>
</comment>
<evidence type="ECO:0000259" key="1">
    <source>
        <dbReference type="Pfam" id="PF00294"/>
    </source>
</evidence>
<dbReference type="GO" id="GO:0016301">
    <property type="term" value="F:kinase activity"/>
    <property type="evidence" value="ECO:0007669"/>
    <property type="project" value="UniProtKB-KW"/>
</dbReference>
<keyword evidence="2" id="KW-0418">Kinase</keyword>
<gene>
    <name evidence="2" type="ORF">A8708_31785</name>
</gene>
<dbReference type="InterPro" id="IPR036390">
    <property type="entry name" value="WH_DNA-bd_sf"/>
</dbReference>
<organism evidence="2 3">
    <name type="scientific">Paenibacillus oryzisoli</name>
    <dbReference type="NCBI Taxonomy" id="1850517"/>
    <lineage>
        <taxon>Bacteria</taxon>
        <taxon>Bacillati</taxon>
        <taxon>Bacillota</taxon>
        <taxon>Bacilli</taxon>
        <taxon>Bacillales</taxon>
        <taxon>Paenibacillaceae</taxon>
        <taxon>Paenibacillus</taxon>
    </lineage>
</organism>
<dbReference type="SUPFAM" id="SSF46785">
    <property type="entry name" value="Winged helix' DNA-binding domain"/>
    <property type="match status" value="1"/>
</dbReference>
<dbReference type="Pfam" id="PF13412">
    <property type="entry name" value="HTH_24"/>
    <property type="match status" value="1"/>
</dbReference>
<dbReference type="InterPro" id="IPR011611">
    <property type="entry name" value="PfkB_dom"/>
</dbReference>
<dbReference type="STRING" id="1850517.A8708_31785"/>
<dbReference type="PANTHER" id="PTHR42909">
    <property type="entry name" value="ZGC:136858"/>
    <property type="match status" value="1"/>
</dbReference>
<evidence type="ECO:0000313" key="3">
    <source>
        <dbReference type="Proteomes" id="UP000078454"/>
    </source>
</evidence>
<dbReference type="CDD" id="cd01941">
    <property type="entry name" value="YeiC_kinase_like"/>
    <property type="match status" value="1"/>
</dbReference>
<dbReference type="EMBL" id="LYPB01000038">
    <property type="protein sequence ID" value="OAS23624.1"/>
    <property type="molecule type" value="Genomic_DNA"/>
</dbReference>
<keyword evidence="3" id="KW-1185">Reference proteome</keyword>
<dbReference type="InterPro" id="IPR036388">
    <property type="entry name" value="WH-like_DNA-bd_sf"/>
</dbReference>